<comment type="caution">
    <text evidence="4">The sequence shown here is derived from an EMBL/GenBank/DDBJ whole genome shotgun (WGS) entry which is preliminary data.</text>
</comment>
<evidence type="ECO:0000256" key="2">
    <source>
        <dbReference type="SAM" id="MobiDB-lite"/>
    </source>
</evidence>
<dbReference type="EC" id="3.1.3.48" evidence="1"/>
<feature type="region of interest" description="Disordered" evidence="2">
    <location>
        <begin position="138"/>
        <end position="180"/>
    </location>
</feature>
<dbReference type="Proteomes" id="UP000820669">
    <property type="component" value="Unassembled WGS sequence"/>
</dbReference>
<evidence type="ECO:0000256" key="1">
    <source>
        <dbReference type="ARBA" id="ARBA00013064"/>
    </source>
</evidence>
<dbReference type="InterPro" id="IPR050438">
    <property type="entry name" value="LMW_PTPase"/>
</dbReference>
<dbReference type="RefSeq" id="WP_169383580.1">
    <property type="nucleotide sequence ID" value="NZ_JAAXLA010000048.1"/>
</dbReference>
<feature type="compositionally biased region" description="Polar residues" evidence="2">
    <location>
        <begin position="168"/>
        <end position="180"/>
    </location>
</feature>
<gene>
    <name evidence="4" type="ORF">HF526_22720</name>
</gene>
<dbReference type="SMART" id="SM00226">
    <property type="entry name" value="LMWPc"/>
    <property type="match status" value="1"/>
</dbReference>
<dbReference type="PANTHER" id="PTHR11717:SF7">
    <property type="entry name" value="LOW MOLECULAR WEIGHT PHOSPHOTYROSINE PROTEIN PHOSPHATASE"/>
    <property type="match status" value="1"/>
</dbReference>
<reference evidence="4 5" key="1">
    <citation type="submission" date="2020-04" db="EMBL/GenBank/DDBJ databases">
        <authorList>
            <person name="Klaysubun C."/>
            <person name="Duangmal K."/>
            <person name="Lipun K."/>
        </authorList>
    </citation>
    <scope>NUCLEOTIDE SEQUENCE [LARGE SCALE GENOMIC DNA]</scope>
    <source>
        <strain evidence="4 5">K10HN5</strain>
    </source>
</reference>
<dbReference type="Gene3D" id="3.40.50.2300">
    <property type="match status" value="1"/>
</dbReference>
<proteinExistence type="predicted"/>
<dbReference type="EMBL" id="JAAXLA010000048">
    <property type="protein sequence ID" value="NMI00103.1"/>
    <property type="molecule type" value="Genomic_DNA"/>
</dbReference>
<dbReference type="InterPro" id="IPR023485">
    <property type="entry name" value="Ptyr_pPase"/>
</dbReference>
<keyword evidence="5" id="KW-1185">Reference proteome</keyword>
<dbReference type="InterPro" id="IPR036196">
    <property type="entry name" value="Ptyr_pPase_sf"/>
</dbReference>
<protein>
    <recommendedName>
        <fullName evidence="1">protein-tyrosine-phosphatase</fullName>
        <ecNumber evidence="1">3.1.3.48</ecNumber>
    </recommendedName>
</protein>
<sequence length="180" mass="19157">MGRHSRRATSFRLLYVCTGNICRSPFAEILTRHLLVGRLGGRAAAEFDVSSAGVRAVVGAQMHPDTRDELTPWGLDGVIAGRFAARQLRSTMIEEADLVLGANPRHRSAVVERAPVALQTTFGLREFARLAAAVDPGVLPVDDPVERDRGTTSPAPDAGKATVGGRGTSPSEVTDNARCN</sequence>
<feature type="domain" description="Phosphotyrosine protein phosphatase I" evidence="3">
    <location>
        <begin position="11"/>
        <end position="144"/>
    </location>
</feature>
<dbReference type="PANTHER" id="PTHR11717">
    <property type="entry name" value="LOW MOLECULAR WEIGHT PROTEIN TYROSINE PHOSPHATASE"/>
    <property type="match status" value="1"/>
</dbReference>
<organism evidence="4 5">
    <name type="scientific">Pseudonocardia acidicola</name>
    <dbReference type="NCBI Taxonomy" id="2724939"/>
    <lineage>
        <taxon>Bacteria</taxon>
        <taxon>Bacillati</taxon>
        <taxon>Actinomycetota</taxon>
        <taxon>Actinomycetes</taxon>
        <taxon>Pseudonocardiales</taxon>
        <taxon>Pseudonocardiaceae</taxon>
        <taxon>Pseudonocardia</taxon>
    </lineage>
</organism>
<evidence type="ECO:0000259" key="3">
    <source>
        <dbReference type="SMART" id="SM00226"/>
    </source>
</evidence>
<accession>A0ABX1SH31</accession>
<dbReference type="SUPFAM" id="SSF52788">
    <property type="entry name" value="Phosphotyrosine protein phosphatases I"/>
    <property type="match status" value="1"/>
</dbReference>
<dbReference type="Pfam" id="PF01451">
    <property type="entry name" value="LMWPc"/>
    <property type="match status" value="1"/>
</dbReference>
<evidence type="ECO:0000313" key="4">
    <source>
        <dbReference type="EMBL" id="NMI00103.1"/>
    </source>
</evidence>
<name>A0ABX1SH31_9PSEU</name>
<evidence type="ECO:0000313" key="5">
    <source>
        <dbReference type="Proteomes" id="UP000820669"/>
    </source>
</evidence>